<reference evidence="2 3" key="1">
    <citation type="submission" date="2013-04" db="EMBL/GenBank/DDBJ databases">
        <title>Zunongwangia sp. 22II14-10F7 Genome Sequencing.</title>
        <authorList>
            <person name="Lai Q."/>
            <person name="Shao Z."/>
        </authorList>
    </citation>
    <scope>NUCLEOTIDE SEQUENCE [LARGE SCALE GENOMIC DNA]</scope>
    <source>
        <strain evidence="2 3">22II14-10F7</strain>
    </source>
</reference>
<protein>
    <submittedName>
        <fullName evidence="2">TraM-like protein</fullName>
    </submittedName>
</protein>
<proteinExistence type="predicted"/>
<dbReference type="InterPro" id="IPR055407">
    <property type="entry name" value="TraM_C"/>
</dbReference>
<organism evidence="2 3">
    <name type="scientific">Zunongwangia atlantica 22II14-10F7</name>
    <dbReference type="NCBI Taxonomy" id="1185767"/>
    <lineage>
        <taxon>Bacteria</taxon>
        <taxon>Pseudomonadati</taxon>
        <taxon>Bacteroidota</taxon>
        <taxon>Flavobacteriia</taxon>
        <taxon>Flavobacteriales</taxon>
        <taxon>Flavobacteriaceae</taxon>
        <taxon>Zunongwangia</taxon>
    </lineage>
</organism>
<feature type="non-terminal residue" evidence="2">
    <location>
        <position position="1"/>
    </location>
</feature>
<evidence type="ECO:0000313" key="2">
    <source>
        <dbReference type="EMBL" id="ORL43599.1"/>
    </source>
</evidence>
<dbReference type="AlphaFoldDB" id="A0A1Y1SXV7"/>
<dbReference type="Proteomes" id="UP000192746">
    <property type="component" value="Unassembled WGS sequence"/>
</dbReference>
<dbReference type="EMBL" id="ARYN01000034">
    <property type="protein sequence ID" value="ORL43599.1"/>
    <property type="molecule type" value="Genomic_DNA"/>
</dbReference>
<accession>A0A1Y1SXV7</accession>
<dbReference type="STRING" id="1185767.IIF7_20056"/>
<evidence type="ECO:0000313" key="3">
    <source>
        <dbReference type="Proteomes" id="UP000192746"/>
    </source>
</evidence>
<sequence>DLQDGNEGIYVVNNFRAEASREVLDDVIQDINIPSVPQVGGLKNLFRRHNRNIKVTINAHYQLVLKPQS</sequence>
<name>A0A1Y1SXV7_9FLAO</name>
<dbReference type="Pfam" id="PF12508">
    <property type="entry name" value="Transposon_TraM"/>
    <property type="match status" value="1"/>
</dbReference>
<gene>
    <name evidence="2" type="ORF">IIF7_20056</name>
</gene>
<keyword evidence="3" id="KW-1185">Reference proteome</keyword>
<feature type="domain" description="Conjugative transposon TraM C-terminal" evidence="1">
    <location>
        <begin position="1"/>
        <end position="66"/>
    </location>
</feature>
<comment type="caution">
    <text evidence="2">The sequence shown here is derived from an EMBL/GenBank/DDBJ whole genome shotgun (WGS) entry which is preliminary data.</text>
</comment>
<evidence type="ECO:0000259" key="1">
    <source>
        <dbReference type="Pfam" id="PF12508"/>
    </source>
</evidence>